<evidence type="ECO:0000256" key="1">
    <source>
        <dbReference type="SAM" id="Phobius"/>
    </source>
</evidence>
<dbReference type="EMBL" id="UWOC01000142">
    <property type="protein sequence ID" value="VCU09184.1"/>
    <property type="molecule type" value="Genomic_DNA"/>
</dbReference>
<feature type="transmembrane region" description="Helical" evidence="1">
    <location>
        <begin position="394"/>
        <end position="412"/>
    </location>
</feature>
<keyword evidence="1" id="KW-0812">Transmembrane</keyword>
<comment type="caution">
    <text evidence="3">The sequence shown here is derived from an EMBL/GenBank/DDBJ whole genome shotgun (WGS) entry which is preliminary data.</text>
</comment>
<dbReference type="RefSeq" id="WP_129609131.1">
    <property type="nucleotide sequence ID" value="NZ_UWOC01000142.1"/>
</dbReference>
<evidence type="ECO:0000313" key="4">
    <source>
        <dbReference type="Proteomes" id="UP000289200"/>
    </source>
</evidence>
<reference evidence="4" key="1">
    <citation type="submission" date="2018-10" db="EMBL/GenBank/DDBJ databases">
        <authorList>
            <person name="Peiro R."/>
            <person name="Begona"/>
            <person name="Cbmso G."/>
            <person name="Lopez M."/>
            <person name="Gonzalez S."/>
            <person name="Sacristan E."/>
            <person name="Castillo E."/>
        </authorList>
    </citation>
    <scope>NUCLEOTIDE SEQUENCE [LARGE SCALE GENOMIC DNA]</scope>
</reference>
<organism evidence="3 4">
    <name type="scientific">Rhodoplanes serenus</name>
    <dbReference type="NCBI Taxonomy" id="200615"/>
    <lineage>
        <taxon>Bacteria</taxon>
        <taxon>Pseudomonadati</taxon>
        <taxon>Pseudomonadota</taxon>
        <taxon>Alphaproteobacteria</taxon>
        <taxon>Hyphomicrobiales</taxon>
        <taxon>Nitrobacteraceae</taxon>
        <taxon>Rhodoplanes</taxon>
    </lineage>
</organism>
<evidence type="ECO:0000259" key="2">
    <source>
        <dbReference type="Pfam" id="PF01970"/>
    </source>
</evidence>
<feature type="transmembrane region" description="Helical" evidence="1">
    <location>
        <begin position="418"/>
        <end position="435"/>
    </location>
</feature>
<keyword evidence="4" id="KW-1185">Reference proteome</keyword>
<proteinExistence type="predicted"/>
<dbReference type="OrthoDB" id="9791872at2"/>
<feature type="transmembrane region" description="Helical" evidence="1">
    <location>
        <begin position="20"/>
        <end position="39"/>
    </location>
</feature>
<protein>
    <recommendedName>
        <fullName evidence="2">DUF112 domain-containing protein</fullName>
    </recommendedName>
</protein>
<feature type="transmembrane region" description="Helical" evidence="1">
    <location>
        <begin position="442"/>
        <end position="465"/>
    </location>
</feature>
<dbReference type="PANTHER" id="PTHR35342">
    <property type="entry name" value="TRICARBOXYLIC TRANSPORT PROTEIN"/>
    <property type="match status" value="1"/>
</dbReference>
<feature type="transmembrane region" description="Helical" evidence="1">
    <location>
        <begin position="46"/>
        <end position="69"/>
    </location>
</feature>
<feature type="transmembrane region" description="Helical" evidence="1">
    <location>
        <begin position="477"/>
        <end position="498"/>
    </location>
</feature>
<dbReference type="AlphaFoldDB" id="A0A3S4DFN6"/>
<dbReference type="Proteomes" id="UP000289200">
    <property type="component" value="Unassembled WGS sequence"/>
</dbReference>
<sequence>MGIWHDLLFGFSVALQPENLLAAFLGALVGTVVGVLPGLGPAGAIAILLPITFGMNAPTALVMLAGIYYGSMYGGSITSILVRVPGEAASVVTSLDGYQMARQGRAGPALAIAALASWVAGTLGVLALTLVAPSLARFALAFGPPEQLCLAALALLTLPTVTGSSVAKAYGLAALGVLIATVGQDPTGGLVRFVPQMVPALSKGIDFVPVVMGLYGVAEVLRTAEEWMGRSRTDKTDMMAVPRLSRLWPDRDDLRRSAGPTGRGAVIGFLVGLLPGPGNIVSTYISYVLERRLSKQPDEFGRGAVEGVAGPEAANNAATAGQLVPLLALGIPFSSITGLLLGGIMLHGIVPGPRLMSDHPELFWGLIASMYVGNVVLLVLNLPLVGLFARISLLRPNLLAPVVLVFCVIGAFSLNNSVFDVVVLMVAGVVGYLLHKAGYEPAPLVLGMIVGPLLEASLTQTGLILDGQWSAMLQRPLSAALLGLMLVAVLWPLSRWLLRLLLVREPAR</sequence>
<gene>
    <name evidence="3" type="ORF">RHODGE_RHODGE_02356</name>
</gene>
<feature type="transmembrane region" description="Helical" evidence="1">
    <location>
        <begin position="362"/>
        <end position="382"/>
    </location>
</feature>
<accession>A0A3S4DFN6</accession>
<feature type="domain" description="DUF112" evidence="2">
    <location>
        <begin position="20"/>
        <end position="446"/>
    </location>
</feature>
<dbReference type="PANTHER" id="PTHR35342:SF5">
    <property type="entry name" value="TRICARBOXYLIC TRANSPORT PROTEIN"/>
    <property type="match status" value="1"/>
</dbReference>
<evidence type="ECO:0000313" key="3">
    <source>
        <dbReference type="EMBL" id="VCU09184.1"/>
    </source>
</evidence>
<name>A0A3S4DFN6_9BRAD</name>
<dbReference type="Pfam" id="PF01970">
    <property type="entry name" value="TctA"/>
    <property type="match status" value="1"/>
</dbReference>
<feature type="transmembrane region" description="Helical" evidence="1">
    <location>
        <begin position="326"/>
        <end position="350"/>
    </location>
</feature>
<feature type="transmembrane region" description="Helical" evidence="1">
    <location>
        <begin position="109"/>
        <end position="132"/>
    </location>
</feature>
<keyword evidence="1" id="KW-0472">Membrane</keyword>
<dbReference type="InterPro" id="IPR002823">
    <property type="entry name" value="DUF112_TM"/>
</dbReference>
<keyword evidence="1" id="KW-1133">Transmembrane helix</keyword>